<dbReference type="InterPro" id="IPR007185">
    <property type="entry name" value="DNA_pol_a/d/e_bsu"/>
</dbReference>
<sequence>MKSIPDLNSDPKDKLFEENITRETCVYKDLSSKFRHSKGDYSRQYAHIYSKRLLQLKDTISKRAVQKWGNEVVIKRLAELQDDIGSKCFVIGTLFKDQELRPSILKELSEELEVIPQKKLVRFVSETDKLILEDELQRIVLVGNIDVNLLVTGVVCGVLGAEDSTGKFNVEDICFPGPLAPSPLTRQPNQSNKYALLLSGLSLACSADALPRLQLLVHWLSGWLGSDQESVSFVLIAGGLIKSSSEEKDGKIVGTAIDNNSDIITAVQLADDLLAELSESMNVELMPGQYDPTNYLLPQQPLHLRIFPKAMVNKSFNSGPNPHKFQLENLLVTGCSGEAVMDIGRYSDLTDPIEALEATFRWGHIAPTAPDSLGSYPYYEEDPFVIEEQPDIFFSSNHDEFQTKLLEFDHGDGVKQNTRLICIPSFSKTSSGVLVNLSTLDATSVSVDISN</sequence>
<dbReference type="GO" id="GO:0043625">
    <property type="term" value="C:delta DNA polymerase complex"/>
    <property type="evidence" value="ECO:0007669"/>
    <property type="project" value="TreeGrafter"/>
</dbReference>
<evidence type="ECO:0000256" key="1">
    <source>
        <dbReference type="ARBA" id="ARBA00006035"/>
    </source>
</evidence>
<comment type="similarity">
    <text evidence="1">Belongs to the DNA polymerase delta/II small subunit family.</text>
</comment>
<evidence type="ECO:0000259" key="3">
    <source>
        <dbReference type="Pfam" id="PF04042"/>
    </source>
</evidence>
<dbReference type="GO" id="GO:0003677">
    <property type="term" value="F:DNA binding"/>
    <property type="evidence" value="ECO:0007669"/>
    <property type="project" value="InterPro"/>
</dbReference>
<organism evidence="5">
    <name type="scientific">Riptortus pedestris</name>
    <name type="common">Bean bug</name>
    <dbReference type="NCBI Taxonomy" id="329032"/>
    <lineage>
        <taxon>Eukaryota</taxon>
        <taxon>Metazoa</taxon>
        <taxon>Ecdysozoa</taxon>
        <taxon>Arthropoda</taxon>
        <taxon>Hexapoda</taxon>
        <taxon>Insecta</taxon>
        <taxon>Pterygota</taxon>
        <taxon>Neoptera</taxon>
        <taxon>Paraneoptera</taxon>
        <taxon>Hemiptera</taxon>
        <taxon>Heteroptera</taxon>
        <taxon>Panheteroptera</taxon>
        <taxon>Pentatomomorpha</taxon>
        <taxon>Coreoidea</taxon>
        <taxon>Alydidae</taxon>
        <taxon>Riptortus</taxon>
    </lineage>
</organism>
<dbReference type="AlphaFoldDB" id="R4WQ52"/>
<dbReference type="Pfam" id="PF18018">
    <property type="entry name" value="DNA_pol_D_N"/>
    <property type="match status" value="1"/>
</dbReference>
<dbReference type="PANTHER" id="PTHR10416">
    <property type="entry name" value="DNA POLYMERASE DELTA SUBUNIT 2"/>
    <property type="match status" value="1"/>
</dbReference>
<dbReference type="Gene3D" id="3.60.21.50">
    <property type="match status" value="1"/>
</dbReference>
<dbReference type="InterPro" id="IPR040663">
    <property type="entry name" value="DNA_pol_D_N"/>
</dbReference>
<feature type="domain" description="DNA polymerase alpha/delta/epsilon subunit B" evidence="3">
    <location>
        <begin position="197"/>
        <end position="402"/>
    </location>
</feature>
<name>R4WQ52_RIPPE</name>
<dbReference type="Gene3D" id="2.40.50.430">
    <property type="match status" value="1"/>
</dbReference>
<dbReference type="PANTHER" id="PTHR10416:SF0">
    <property type="entry name" value="DNA POLYMERASE DELTA SUBUNIT 2"/>
    <property type="match status" value="1"/>
</dbReference>
<keyword evidence="2" id="KW-0235">DNA replication</keyword>
<protein>
    <submittedName>
        <fullName evidence="5">DNA polymerase delta small subunit</fullName>
    </submittedName>
</protein>
<proteinExistence type="evidence at transcript level"/>
<dbReference type="InterPro" id="IPR024826">
    <property type="entry name" value="DNA_pol_delta/II_ssu"/>
</dbReference>
<reference evidence="5" key="1">
    <citation type="journal article" date="2013" name="PLoS ONE">
        <title>Gene expression in gut symbiotic organ of stinkbug affected by extracellular bacterial symbiont.</title>
        <authorList>
            <person name="Futahashi R."/>
            <person name="Tanaka K."/>
            <person name="Tanahashi M."/>
            <person name="Nikoh N."/>
            <person name="Kikuchi Y."/>
            <person name="Lee B.L."/>
            <person name="Fukatsu T."/>
        </authorList>
    </citation>
    <scope>NUCLEOTIDE SEQUENCE</scope>
    <source>
        <tissue evidence="5">Midgut</tissue>
    </source>
</reference>
<dbReference type="Pfam" id="PF04042">
    <property type="entry name" value="DNA_pol_E_B"/>
    <property type="match status" value="1"/>
</dbReference>
<evidence type="ECO:0000259" key="4">
    <source>
        <dbReference type="Pfam" id="PF18018"/>
    </source>
</evidence>
<feature type="domain" description="DNA polymerase delta subunit OB-fold" evidence="4">
    <location>
        <begin position="44"/>
        <end position="173"/>
    </location>
</feature>
<dbReference type="GO" id="GO:0006271">
    <property type="term" value="P:DNA strand elongation involved in DNA replication"/>
    <property type="evidence" value="ECO:0007669"/>
    <property type="project" value="TreeGrafter"/>
</dbReference>
<evidence type="ECO:0000313" key="5">
    <source>
        <dbReference type="EMBL" id="BAN21036.1"/>
    </source>
</evidence>
<accession>R4WQ52</accession>
<dbReference type="EMBL" id="AK417821">
    <property type="protein sequence ID" value="BAN21036.1"/>
    <property type="molecule type" value="mRNA"/>
</dbReference>
<evidence type="ECO:0000256" key="2">
    <source>
        <dbReference type="ARBA" id="ARBA00022705"/>
    </source>
</evidence>